<protein>
    <submittedName>
        <fullName evidence="1">Uncharacterized protein</fullName>
    </submittedName>
</protein>
<evidence type="ECO:0000313" key="2">
    <source>
        <dbReference type="Proteomes" id="UP000571084"/>
    </source>
</evidence>
<keyword evidence="2" id="KW-1185">Reference proteome</keyword>
<evidence type="ECO:0000313" key="1">
    <source>
        <dbReference type="EMBL" id="MBB5202546.1"/>
    </source>
</evidence>
<reference evidence="1 2" key="1">
    <citation type="submission" date="2020-08" db="EMBL/GenBank/DDBJ databases">
        <title>Genomic Encyclopedia of Type Strains, Phase IV (KMG-IV): sequencing the most valuable type-strain genomes for metagenomic binning, comparative biology and taxonomic classification.</title>
        <authorList>
            <person name="Goeker M."/>
        </authorList>
    </citation>
    <scope>NUCLEOTIDE SEQUENCE [LARGE SCALE GENOMIC DNA]</scope>
    <source>
        <strain evidence="1 2">DSM 23240</strain>
    </source>
</reference>
<organism evidence="1 2">
    <name type="scientific">Glaciimonas immobilis</name>
    <dbReference type="NCBI Taxonomy" id="728004"/>
    <lineage>
        <taxon>Bacteria</taxon>
        <taxon>Pseudomonadati</taxon>
        <taxon>Pseudomonadota</taxon>
        <taxon>Betaproteobacteria</taxon>
        <taxon>Burkholderiales</taxon>
        <taxon>Oxalobacteraceae</taxon>
        <taxon>Glaciimonas</taxon>
    </lineage>
</organism>
<sequence length="43" mass="4722">MVLIRPNVEYSSSKSGAPLPSVYFGQLLNQVLISLSARVFIIL</sequence>
<dbReference type="AlphaFoldDB" id="A0A840S0D6"/>
<dbReference type="Proteomes" id="UP000571084">
    <property type="component" value="Unassembled WGS sequence"/>
</dbReference>
<dbReference type="EMBL" id="JACHHQ010000016">
    <property type="protein sequence ID" value="MBB5202546.1"/>
    <property type="molecule type" value="Genomic_DNA"/>
</dbReference>
<accession>A0A840S0D6</accession>
<gene>
    <name evidence="1" type="ORF">HNR39_004413</name>
</gene>
<name>A0A840S0D6_9BURK</name>
<proteinExistence type="predicted"/>
<comment type="caution">
    <text evidence="1">The sequence shown here is derived from an EMBL/GenBank/DDBJ whole genome shotgun (WGS) entry which is preliminary data.</text>
</comment>